<feature type="compositionally biased region" description="Basic residues" evidence="1">
    <location>
        <begin position="535"/>
        <end position="547"/>
    </location>
</feature>
<accession>A0A4Q4SZN2</accession>
<keyword evidence="3" id="KW-1185">Reference proteome</keyword>
<evidence type="ECO:0000313" key="2">
    <source>
        <dbReference type="EMBL" id="RYO90326.1"/>
    </source>
</evidence>
<proteinExistence type="predicted"/>
<sequence length="638" mass="70115">MVPSLEDPIPSTSPLSSPNSFVTATASPPDPLDITITDISTPGEAATSPSYYKARQLPLELKHHCQIYLEENLPLITLNLLNSLLSPSQDRSKGAIYSPPPNQLSVLSTILVHPDFTTRPKEPGWPEAATESLVYLRSLLSLVGPLNARFEDAFRFSSGSRFLRGATPRSESPDSESDDYDDSRGYVPLAGKYAKDGVWVRGQDFFRVVGWAFNCSVLYPNRWRHWKQWLDFLLDVLEADLQERHRLDVDNGYENFPLLQKSLIATYIGQRSGRNAGGGLKWIMKAIFADGSKLASSSFQEVWHKEHKGISKKVLSKRKRVTVNIEKGDFGCWLDDDSVYSSQASEPPTPQKRRVNSGNIGGEDFQALEPAFVESIPLRQRLFSLVGNLVDLTTLCFHLPSPPFDLSDLYESFENTARSLPLPIFSALVNSSSSALRVDSQISLYQGILYVLMPSTTLSPAKVDRARHDAGGISPAIIERCFLPYPANTIAADDNAKVSLLVENLVQIVLRDGSEEFGPGFRDAIEKGIQARETKAKKKTTGGRGRGRGAGGGGGGNGEDDEESRMVLEMSGERLRVLASLIEGFDGEGDEGDRDEDDVDQTFMTAMSGGYDDEDHDDDYHGAEGDRTASVGGSRRAI</sequence>
<organism evidence="2 3">
    <name type="scientific">Monosporascus ibericus</name>
    <dbReference type="NCBI Taxonomy" id="155417"/>
    <lineage>
        <taxon>Eukaryota</taxon>
        <taxon>Fungi</taxon>
        <taxon>Dikarya</taxon>
        <taxon>Ascomycota</taxon>
        <taxon>Pezizomycotina</taxon>
        <taxon>Sordariomycetes</taxon>
        <taxon>Xylariomycetidae</taxon>
        <taxon>Xylariales</taxon>
        <taxon>Xylariales incertae sedis</taxon>
        <taxon>Monosporascus</taxon>
    </lineage>
</organism>
<feature type="compositionally biased region" description="Acidic residues" evidence="1">
    <location>
        <begin position="585"/>
        <end position="600"/>
    </location>
</feature>
<feature type="compositionally biased region" description="Polar residues" evidence="1">
    <location>
        <begin position="10"/>
        <end position="26"/>
    </location>
</feature>
<feature type="compositionally biased region" description="Gly residues" evidence="1">
    <location>
        <begin position="548"/>
        <end position="557"/>
    </location>
</feature>
<feature type="region of interest" description="Disordered" evidence="1">
    <location>
        <begin position="584"/>
        <end position="638"/>
    </location>
</feature>
<protein>
    <submittedName>
        <fullName evidence="2">Uncharacterized protein</fullName>
    </submittedName>
</protein>
<feature type="region of interest" description="Disordered" evidence="1">
    <location>
        <begin position="528"/>
        <end position="562"/>
    </location>
</feature>
<evidence type="ECO:0000313" key="3">
    <source>
        <dbReference type="Proteomes" id="UP000293360"/>
    </source>
</evidence>
<dbReference type="AlphaFoldDB" id="A0A4Q4SZN2"/>
<feature type="region of interest" description="Disordered" evidence="1">
    <location>
        <begin position="1"/>
        <end position="29"/>
    </location>
</feature>
<dbReference type="Proteomes" id="UP000293360">
    <property type="component" value="Unassembled WGS sequence"/>
</dbReference>
<evidence type="ECO:0000256" key="1">
    <source>
        <dbReference type="SAM" id="MobiDB-lite"/>
    </source>
</evidence>
<reference evidence="2 3" key="1">
    <citation type="submission" date="2018-06" db="EMBL/GenBank/DDBJ databases">
        <title>Complete Genomes of Monosporascus.</title>
        <authorList>
            <person name="Robinson A.J."/>
            <person name="Natvig D.O."/>
        </authorList>
    </citation>
    <scope>NUCLEOTIDE SEQUENCE [LARGE SCALE GENOMIC DNA]</scope>
    <source>
        <strain evidence="2 3">CBS 110550</strain>
    </source>
</reference>
<comment type="caution">
    <text evidence="2">The sequence shown here is derived from an EMBL/GenBank/DDBJ whole genome shotgun (WGS) entry which is preliminary data.</text>
</comment>
<dbReference type="OrthoDB" id="5411773at2759"/>
<feature type="compositionally biased region" description="Basic and acidic residues" evidence="1">
    <location>
        <begin position="618"/>
        <end position="627"/>
    </location>
</feature>
<name>A0A4Q4SZN2_9PEZI</name>
<dbReference type="STRING" id="155417.A0A4Q4SZN2"/>
<dbReference type="EMBL" id="QJNU01000664">
    <property type="protein sequence ID" value="RYO90326.1"/>
    <property type="molecule type" value="Genomic_DNA"/>
</dbReference>
<gene>
    <name evidence="2" type="ORF">DL764_008463</name>
</gene>